<name>X1DIM8_9ZZZZ</name>
<organism evidence="1">
    <name type="scientific">marine sediment metagenome</name>
    <dbReference type="NCBI Taxonomy" id="412755"/>
    <lineage>
        <taxon>unclassified sequences</taxon>
        <taxon>metagenomes</taxon>
        <taxon>ecological metagenomes</taxon>
    </lineage>
</organism>
<evidence type="ECO:0000313" key="1">
    <source>
        <dbReference type="EMBL" id="GAH20042.1"/>
    </source>
</evidence>
<feature type="non-terminal residue" evidence="1">
    <location>
        <position position="257"/>
    </location>
</feature>
<proteinExistence type="predicted"/>
<reference evidence="1" key="1">
    <citation type="journal article" date="2014" name="Front. Microbiol.">
        <title>High frequency of phylogenetically diverse reductive dehalogenase-homologous genes in deep subseafloor sedimentary metagenomes.</title>
        <authorList>
            <person name="Kawai M."/>
            <person name="Futagami T."/>
            <person name="Toyoda A."/>
            <person name="Takaki Y."/>
            <person name="Nishi S."/>
            <person name="Hori S."/>
            <person name="Arai W."/>
            <person name="Tsubouchi T."/>
            <person name="Morono Y."/>
            <person name="Uchiyama I."/>
            <person name="Ito T."/>
            <person name="Fujiyama A."/>
            <person name="Inagaki F."/>
            <person name="Takami H."/>
        </authorList>
    </citation>
    <scope>NUCLEOTIDE SEQUENCE</scope>
    <source>
        <strain evidence="1">Expedition CK06-06</strain>
    </source>
</reference>
<gene>
    <name evidence="1" type="ORF">S03H2_01326</name>
</gene>
<dbReference type="AlphaFoldDB" id="X1DIM8"/>
<accession>X1DIM8</accession>
<dbReference type="EMBL" id="BARU01000376">
    <property type="protein sequence ID" value="GAH20042.1"/>
    <property type="molecule type" value="Genomic_DNA"/>
</dbReference>
<sequence length="257" mass="29639">MTRQRKTQLLIDAAHLALTQHRPQTVRQIFYHLVATHLVANTRNRYKAVCRALVAGRKDGTIPWHWIEDRLRRPRKVPMWHDVAHYATSCKTWYRRNVWTDQPRLVEVWLEKDALSGIFEDILEPFGVTLNVGRGYDGWSSIHEAAARYARWQPAPTILYFGDFDPSGRDMARSLEERISFFGTSPNLKICAILRSHIEDFNLPPDFTKSTDSRQPAFVLEHGDISVELDALPIEILRGCIRGAIDTHLDLDALQET</sequence>
<protein>
    <submittedName>
        <fullName evidence="1">Uncharacterized protein</fullName>
    </submittedName>
</protein>
<comment type="caution">
    <text evidence="1">The sequence shown here is derived from an EMBL/GenBank/DDBJ whole genome shotgun (WGS) entry which is preliminary data.</text>
</comment>